<dbReference type="AlphaFoldDB" id="Q47Q30"/>
<dbReference type="RefSeq" id="WP_011291835.1">
    <property type="nucleotide sequence ID" value="NC_007333.1"/>
</dbReference>
<accession>Q47Q30</accession>
<feature type="transmembrane region" description="Helical" evidence="1">
    <location>
        <begin position="151"/>
        <end position="171"/>
    </location>
</feature>
<dbReference type="EMBL" id="CP000088">
    <property type="protein sequence ID" value="AAZ55439.1"/>
    <property type="molecule type" value="Genomic_DNA"/>
</dbReference>
<evidence type="ECO:0000313" key="2">
    <source>
        <dbReference type="EMBL" id="AAZ55439.1"/>
    </source>
</evidence>
<keyword evidence="1" id="KW-1133">Transmembrane helix</keyword>
<name>Q47Q30_THEFY</name>
<sequence>MVVAAIVACEVLFWVLLLGGLSARYLLRLRWLSTVLLLLVPVLDVALLLIIAWHLRSGGHADASHGFGALYLGFTVAYGHSMIAWADARFAHRFMGGPPPPQRPRRGWAALRYETVGWVRGLVAAGVGAAVLAGLIWYVGDPARTAELQGFFPPLAGFTVINTVVFVWGCVEAVLPSRGTADTESVAR</sequence>
<gene>
    <name evidence="2" type="ordered locus">Tfu_1401</name>
</gene>
<reference evidence="2" key="1">
    <citation type="submission" date="2005-07" db="EMBL/GenBank/DDBJ databases">
        <title>Complete sequence of Thermobifida fusca YX.</title>
        <authorList>
            <consortium name="US DOE Joint Genome Institute"/>
            <person name="Copeland A."/>
            <person name="Lucas S."/>
            <person name="Lapidus A."/>
            <person name="Barry K."/>
            <person name="Detter J.C."/>
            <person name="Glavina T."/>
            <person name="Hammon N."/>
            <person name="Israni S."/>
            <person name="Pitluck S."/>
            <person name="Di Bartolo G."/>
            <person name="Chain P."/>
            <person name="Schmutz J."/>
            <person name="Larimer F."/>
            <person name="Land M."/>
            <person name="Lykidis A."/>
            <person name="Richardson P."/>
        </authorList>
    </citation>
    <scope>NUCLEOTIDE SEQUENCE</scope>
    <source>
        <strain evidence="2">YX</strain>
    </source>
</reference>
<evidence type="ECO:0000256" key="1">
    <source>
        <dbReference type="SAM" id="Phobius"/>
    </source>
</evidence>
<organism evidence="2">
    <name type="scientific">Thermobifida fusca (strain YX)</name>
    <dbReference type="NCBI Taxonomy" id="269800"/>
    <lineage>
        <taxon>Bacteria</taxon>
        <taxon>Bacillati</taxon>
        <taxon>Actinomycetota</taxon>
        <taxon>Actinomycetes</taxon>
        <taxon>Streptosporangiales</taxon>
        <taxon>Nocardiopsidaceae</taxon>
        <taxon>Thermobifida</taxon>
    </lineage>
</organism>
<dbReference type="eggNOG" id="ENOG502ZBQP">
    <property type="taxonomic scope" value="Bacteria"/>
</dbReference>
<feature type="transmembrane region" description="Helical" evidence="1">
    <location>
        <begin position="34"/>
        <end position="55"/>
    </location>
</feature>
<feature type="transmembrane region" description="Helical" evidence="1">
    <location>
        <begin position="118"/>
        <end position="139"/>
    </location>
</feature>
<dbReference type="KEGG" id="tfu:Tfu_1401"/>
<dbReference type="HOGENOM" id="CLU_117532_0_0_11"/>
<dbReference type="STRING" id="269800.Tfu_1401"/>
<keyword evidence="1" id="KW-0812">Transmembrane</keyword>
<protein>
    <submittedName>
        <fullName evidence="2">Uncharacterized protein</fullName>
    </submittedName>
</protein>
<keyword evidence="1" id="KW-0472">Membrane</keyword>
<feature type="transmembrane region" description="Helical" evidence="1">
    <location>
        <begin position="67"/>
        <end position="86"/>
    </location>
</feature>
<dbReference type="OrthoDB" id="2082317at2"/>
<feature type="transmembrane region" description="Helical" evidence="1">
    <location>
        <begin position="6"/>
        <end position="27"/>
    </location>
</feature>
<proteinExistence type="predicted"/>